<comment type="caution">
    <text evidence="2">The sequence shown here is derived from an EMBL/GenBank/DDBJ whole genome shotgun (WGS) entry which is preliminary data.</text>
</comment>
<dbReference type="Pfam" id="PF14004">
    <property type="entry name" value="DUF4227"/>
    <property type="match status" value="1"/>
</dbReference>
<feature type="transmembrane region" description="Helical" evidence="1">
    <location>
        <begin position="6"/>
        <end position="31"/>
    </location>
</feature>
<dbReference type="AlphaFoldDB" id="A0A1E5LHR0"/>
<dbReference type="STRING" id="1305675.BFG57_01025"/>
<evidence type="ECO:0008006" key="4">
    <source>
        <dbReference type="Google" id="ProtNLM"/>
    </source>
</evidence>
<evidence type="ECO:0000313" key="2">
    <source>
        <dbReference type="EMBL" id="OEH93598.1"/>
    </source>
</evidence>
<dbReference type="RefSeq" id="WP_069716501.1">
    <property type="nucleotide sequence ID" value="NZ_MJEH01000011.1"/>
</dbReference>
<name>A0A1E5LHR0_9BACI</name>
<keyword evidence="3" id="KW-1185">Reference proteome</keyword>
<gene>
    <name evidence="2" type="ORF">BFG57_01025</name>
</gene>
<dbReference type="InterPro" id="IPR025321">
    <property type="entry name" value="DUF4227"/>
</dbReference>
<organism evidence="2 3">
    <name type="scientific">Bacillus solimangrovi</name>
    <dbReference type="NCBI Taxonomy" id="1305675"/>
    <lineage>
        <taxon>Bacteria</taxon>
        <taxon>Bacillati</taxon>
        <taxon>Bacillota</taxon>
        <taxon>Bacilli</taxon>
        <taxon>Bacillales</taxon>
        <taxon>Bacillaceae</taxon>
        <taxon>Bacillus</taxon>
    </lineage>
</organism>
<accession>A0A1E5LHR0</accession>
<proteinExistence type="predicted"/>
<protein>
    <recommendedName>
        <fullName evidence="4">DUF4227 domain-containing protein</fullName>
    </recommendedName>
</protein>
<evidence type="ECO:0000313" key="3">
    <source>
        <dbReference type="Proteomes" id="UP000095209"/>
    </source>
</evidence>
<sequence>MKGIKIFLHAVKVFILFTGCTILFYLGMLWINEEYEDYHRYDQPQGNAMRVSGNFIDDAYPVVKRLIFFYEHGE</sequence>
<dbReference type="EMBL" id="MJEH01000011">
    <property type="protein sequence ID" value="OEH93598.1"/>
    <property type="molecule type" value="Genomic_DNA"/>
</dbReference>
<reference evidence="2 3" key="1">
    <citation type="submission" date="2016-08" db="EMBL/GenBank/DDBJ databases">
        <title>Genome of Bacillus solimangrovi GH2-4.</title>
        <authorList>
            <person name="Lim S."/>
            <person name="Kim B.-C."/>
        </authorList>
    </citation>
    <scope>NUCLEOTIDE SEQUENCE [LARGE SCALE GENOMIC DNA]</scope>
    <source>
        <strain evidence="2 3">GH2-4</strain>
    </source>
</reference>
<evidence type="ECO:0000256" key="1">
    <source>
        <dbReference type="SAM" id="Phobius"/>
    </source>
</evidence>
<dbReference type="Proteomes" id="UP000095209">
    <property type="component" value="Unassembled WGS sequence"/>
</dbReference>
<keyword evidence="1" id="KW-1133">Transmembrane helix</keyword>
<keyword evidence="1" id="KW-0812">Transmembrane</keyword>
<dbReference type="OrthoDB" id="2691647at2"/>
<keyword evidence="1" id="KW-0472">Membrane</keyword>